<organism evidence="2 3">
    <name type="scientific">Reticulomyxa filosa</name>
    <dbReference type="NCBI Taxonomy" id="46433"/>
    <lineage>
        <taxon>Eukaryota</taxon>
        <taxon>Sar</taxon>
        <taxon>Rhizaria</taxon>
        <taxon>Retaria</taxon>
        <taxon>Foraminifera</taxon>
        <taxon>Monothalamids</taxon>
        <taxon>Reticulomyxidae</taxon>
        <taxon>Reticulomyxa</taxon>
    </lineage>
</organism>
<protein>
    <submittedName>
        <fullName evidence="2">Uncharacterized protein</fullName>
    </submittedName>
</protein>
<evidence type="ECO:0000313" key="3">
    <source>
        <dbReference type="Proteomes" id="UP000023152"/>
    </source>
</evidence>
<feature type="region of interest" description="Disordered" evidence="1">
    <location>
        <begin position="48"/>
        <end position="77"/>
    </location>
</feature>
<proteinExistence type="predicted"/>
<dbReference type="Proteomes" id="UP000023152">
    <property type="component" value="Unassembled WGS sequence"/>
</dbReference>
<feature type="region of interest" description="Disordered" evidence="1">
    <location>
        <begin position="161"/>
        <end position="183"/>
    </location>
</feature>
<feature type="compositionally biased region" description="Polar residues" evidence="1">
    <location>
        <begin position="161"/>
        <end position="172"/>
    </location>
</feature>
<gene>
    <name evidence="2" type="ORF">RFI_30342</name>
</gene>
<name>X6M237_RETFI</name>
<dbReference type="AlphaFoldDB" id="X6M237"/>
<evidence type="ECO:0000256" key="1">
    <source>
        <dbReference type="SAM" id="MobiDB-lite"/>
    </source>
</evidence>
<comment type="caution">
    <text evidence="2">The sequence shown here is derived from an EMBL/GenBank/DDBJ whole genome shotgun (WGS) entry which is preliminary data.</text>
</comment>
<evidence type="ECO:0000313" key="2">
    <source>
        <dbReference type="EMBL" id="ETO07050.1"/>
    </source>
</evidence>
<feature type="non-terminal residue" evidence="2">
    <location>
        <position position="183"/>
    </location>
</feature>
<reference evidence="2 3" key="1">
    <citation type="journal article" date="2013" name="Curr. Biol.">
        <title>The Genome of the Foraminiferan Reticulomyxa filosa.</title>
        <authorList>
            <person name="Glockner G."/>
            <person name="Hulsmann N."/>
            <person name="Schleicher M."/>
            <person name="Noegel A.A."/>
            <person name="Eichinger L."/>
            <person name="Gallinger C."/>
            <person name="Pawlowski J."/>
            <person name="Sierra R."/>
            <person name="Euteneuer U."/>
            <person name="Pillet L."/>
            <person name="Moustafa A."/>
            <person name="Platzer M."/>
            <person name="Groth M."/>
            <person name="Szafranski K."/>
            <person name="Schliwa M."/>
        </authorList>
    </citation>
    <scope>NUCLEOTIDE SEQUENCE [LARGE SCALE GENOMIC DNA]</scope>
</reference>
<dbReference type="EMBL" id="ASPP01026557">
    <property type="protein sequence ID" value="ETO07050.1"/>
    <property type="molecule type" value="Genomic_DNA"/>
</dbReference>
<accession>X6M237</accession>
<feature type="compositionally biased region" description="Low complexity" evidence="1">
    <location>
        <begin position="49"/>
        <end position="71"/>
    </location>
</feature>
<sequence>MKKRFLTENDYLNVYHHTSNVFNNKPIHSKEKQKDKEINVDKQVNFSASSHHNTNTNNDSHTTNHHNNSNSGEFSRRCSKSYSRQSIAIYKKKKEQNILWAEVKLSKRIKFLFVKGTFKLFLKKLIFDNQNLLLYRLSEKSHEQMNMLFLDVLSDAKITRMSQGSQANQTIPRNDIPRRRTAQ</sequence>
<keyword evidence="3" id="KW-1185">Reference proteome</keyword>